<dbReference type="InterPro" id="IPR009079">
    <property type="entry name" value="4_helix_cytokine-like_core"/>
</dbReference>
<organism evidence="2 3">
    <name type="scientific">Cyprinodon variegatus</name>
    <name type="common">Sheepshead minnow</name>
    <dbReference type="NCBI Taxonomy" id="28743"/>
    <lineage>
        <taxon>Eukaryota</taxon>
        <taxon>Metazoa</taxon>
        <taxon>Chordata</taxon>
        <taxon>Craniata</taxon>
        <taxon>Vertebrata</taxon>
        <taxon>Euteleostomi</taxon>
        <taxon>Actinopterygii</taxon>
        <taxon>Neopterygii</taxon>
        <taxon>Teleostei</taxon>
        <taxon>Neoteleostei</taxon>
        <taxon>Acanthomorphata</taxon>
        <taxon>Ovalentaria</taxon>
        <taxon>Atherinomorphae</taxon>
        <taxon>Cyprinodontiformes</taxon>
        <taxon>Cyprinodontidae</taxon>
        <taxon>Cyprinodon</taxon>
    </lineage>
</organism>
<name>A0A3Q2DJM0_CYPVA</name>
<dbReference type="GO" id="GO:0008284">
    <property type="term" value="P:positive regulation of cell population proliferation"/>
    <property type="evidence" value="ECO:0007669"/>
    <property type="project" value="TreeGrafter"/>
</dbReference>
<dbReference type="GeneTree" id="ENSGT00390000007165"/>
<dbReference type="GO" id="GO:0005737">
    <property type="term" value="C:cytoplasm"/>
    <property type="evidence" value="ECO:0007669"/>
    <property type="project" value="TreeGrafter"/>
</dbReference>
<proteinExistence type="predicted"/>
<feature type="chain" id="PRO_5018646990" description="Interleukin 11a" evidence="1">
    <location>
        <begin position="28"/>
        <end position="198"/>
    </location>
</feature>
<dbReference type="AlphaFoldDB" id="A0A3Q2DJM0"/>
<evidence type="ECO:0000313" key="3">
    <source>
        <dbReference type="Proteomes" id="UP000265020"/>
    </source>
</evidence>
<evidence type="ECO:0000256" key="1">
    <source>
        <dbReference type="SAM" id="SignalP"/>
    </source>
</evidence>
<keyword evidence="3" id="KW-1185">Reference proteome</keyword>
<dbReference type="GO" id="GO:0043410">
    <property type="term" value="P:positive regulation of MAPK cascade"/>
    <property type="evidence" value="ECO:0007669"/>
    <property type="project" value="TreeGrafter"/>
</dbReference>
<reference evidence="2" key="2">
    <citation type="submission" date="2025-09" db="UniProtKB">
        <authorList>
            <consortium name="Ensembl"/>
        </authorList>
    </citation>
    <scope>IDENTIFICATION</scope>
</reference>
<dbReference type="Ensembl" id="ENSCVAT00000027943.1">
    <property type="protein sequence ID" value="ENSCVAP00000018884.1"/>
    <property type="gene ID" value="ENSCVAG00000022204.1"/>
</dbReference>
<dbReference type="GO" id="GO:0008083">
    <property type="term" value="F:growth factor activity"/>
    <property type="evidence" value="ECO:0007669"/>
    <property type="project" value="TreeGrafter"/>
</dbReference>
<feature type="signal peptide" evidence="1">
    <location>
        <begin position="1"/>
        <end position="27"/>
    </location>
</feature>
<evidence type="ECO:0000313" key="2">
    <source>
        <dbReference type="Ensembl" id="ENSCVAP00000018884.1"/>
    </source>
</evidence>
<dbReference type="Proteomes" id="UP000265020">
    <property type="component" value="Unassembled WGS sequence"/>
</dbReference>
<dbReference type="STRING" id="28743.ENSCVAP00000018884"/>
<protein>
    <recommendedName>
        <fullName evidence="4">Interleukin 11a</fullName>
    </recommendedName>
</protein>
<dbReference type="PANTHER" id="PTHR16922">
    <property type="entry name" value="INTERLEUKIN 11"/>
    <property type="match status" value="1"/>
</dbReference>
<evidence type="ECO:0008006" key="4">
    <source>
        <dbReference type="Google" id="ProtNLM"/>
    </source>
</evidence>
<dbReference type="PANTHER" id="PTHR16922:SF0">
    <property type="entry name" value="INTERLEUKIN-11"/>
    <property type="match status" value="1"/>
</dbReference>
<dbReference type="OMA" id="MIHQVES"/>
<dbReference type="Gene3D" id="1.20.1250.10">
    <property type="match status" value="1"/>
</dbReference>
<sequence length="198" mass="23050">MKTIIPETFSCLLRLLLLTELIVQSSTLPTHSSSHCGFFGQMIHQVESLMNLSKKMHELRNEELQHFEEVPVKLENLPDLHYTASHLRKLKVNETLTLLHTYTQSFRLHIDWLKDAKENFSLPFQTEVSASSHLLHLSNLIKRCLHPQNESGLQSTVPHLPVVSTAFETLLYSIEISDRLNVFCMWSKRILRYIHRHS</sequence>
<reference evidence="2" key="1">
    <citation type="submission" date="2025-08" db="UniProtKB">
        <authorList>
            <consortium name="Ensembl"/>
        </authorList>
    </citation>
    <scope>IDENTIFICATION</scope>
</reference>
<keyword evidence="1" id="KW-0732">Signal</keyword>
<accession>A0A3Q2DJM0</accession>
<dbReference type="Pfam" id="PF07400">
    <property type="entry name" value="IL11"/>
    <property type="match status" value="1"/>
</dbReference>
<dbReference type="GO" id="GO:0005125">
    <property type="term" value="F:cytokine activity"/>
    <property type="evidence" value="ECO:0007669"/>
    <property type="project" value="TreeGrafter"/>
</dbReference>
<dbReference type="InterPro" id="IPR020438">
    <property type="entry name" value="IL-11"/>
</dbReference>
<dbReference type="SUPFAM" id="SSF47266">
    <property type="entry name" value="4-helical cytokines"/>
    <property type="match status" value="1"/>
</dbReference>